<evidence type="ECO:0000256" key="8">
    <source>
        <dbReference type="ARBA" id="ARBA00022741"/>
    </source>
</evidence>
<dbReference type="RefSeq" id="XP_012517521.1">
    <property type="nucleotide sequence ID" value="XM_012662067.1"/>
</dbReference>
<dbReference type="InterPro" id="IPR027417">
    <property type="entry name" value="P-loop_NTPase"/>
</dbReference>
<dbReference type="GO" id="GO:0005783">
    <property type="term" value="C:endoplasmic reticulum"/>
    <property type="evidence" value="ECO:0007669"/>
    <property type="project" value="UniProtKB-SubCell"/>
</dbReference>
<evidence type="ECO:0000259" key="17">
    <source>
        <dbReference type="PROSITE" id="PS51720"/>
    </source>
</evidence>
<evidence type="ECO:0000256" key="10">
    <source>
        <dbReference type="ARBA" id="ARBA00023034"/>
    </source>
</evidence>
<evidence type="ECO:0000256" key="7">
    <source>
        <dbReference type="ARBA" id="ARBA00022737"/>
    </source>
</evidence>
<dbReference type="PANTHER" id="PTHR10903">
    <property type="entry name" value="GTPASE, IMAP FAMILY MEMBER-RELATED"/>
    <property type="match status" value="1"/>
</dbReference>
<keyword evidence="10" id="KW-0333">Golgi apparatus</keyword>
<sequence>METRDPAGLGGSETERGQGTGPRANRSLCQENTLEQSCWMPKLRLLLLGKCHSGKSATGNTILGKPVFKSMCSGQMVTKMCQREYGDLKGREVVVIDTPDLFSKVYAEDKQRNIQHCLELSAPSLHVLLLVIRIGYYTREDKETVMGIEEVFGSEAKRHIIIVFTQKDDLEDDLLQDYIDNNKSLKELVQNCGGRYCVFNNKAGEDERTAQVSELLCKIEDLVVENKGPYCVNFKMEGSRFQDCVNEATSQEGDHPHGPGERQRQDTGPEQNPGTSELRVLLVGKCGAGKSAAGNSVLGKQVFETKFSEQPVTQSFRSESRIWRKKKVLIIDSPDISSSKDVGSELRKYTCAGPHAFLMVTPLGLYNKKDEAVLDTIKSNFGDKFVEHMIILLTRKEDLGDEDIDKFLRSSNQADLYGLIQKCKSRYSAFNYRATGEEEQKQVDELLQKIENMVEQNRNKPCIFREKEALSLMLVGKCGTGKSATGNTILGSVVFPSQLRAQPVTKVCQSGRKTWDGQDVVVVDTPFFNQMPGAEKDPSWLEEEIKCCFSCCEEGTRIFVLVFQLGRFTEEDKAMVEQLEYAFGKDVMRYAIVLFTRMEDLGQGKLEDYIENTKNKALKNIITRCGRRYCGFSNKKTGQAGEAQVKALLTLANELRRKREGDGNAYAWENVIKQIKHAQEKCNMKKIVKNLKG</sequence>
<evidence type="ECO:0000256" key="2">
    <source>
        <dbReference type="ARBA" id="ARBA00004240"/>
    </source>
</evidence>
<evidence type="ECO:0000256" key="13">
    <source>
        <dbReference type="ARBA" id="ARBA00056809"/>
    </source>
</evidence>
<feature type="domain" description="AIG1-type G" evidence="17">
    <location>
        <begin position="467"/>
        <end position="675"/>
    </location>
</feature>
<feature type="domain" description="AIG1-type G" evidence="17">
    <location>
        <begin position="275"/>
        <end position="466"/>
    </location>
</feature>
<dbReference type="KEGG" id="pcoq:105824569"/>
<keyword evidence="11" id="KW-0496">Mitochondrion</keyword>
<name>A0A2K6F4K8_PROCO</name>
<keyword evidence="6" id="KW-0963">Cytoplasm</keyword>
<dbReference type="CDD" id="cd01852">
    <property type="entry name" value="AIG1"/>
    <property type="match status" value="3"/>
</dbReference>
<gene>
    <name evidence="18" type="primary">GIMAP8</name>
</gene>
<evidence type="ECO:0000313" key="19">
    <source>
        <dbReference type="Proteomes" id="UP000233160"/>
    </source>
</evidence>
<organism evidence="18 19">
    <name type="scientific">Propithecus coquereli</name>
    <name type="common">Coquerel's sifaka</name>
    <name type="synonym">Propithecus verreauxi coquereli</name>
    <dbReference type="NCBI Taxonomy" id="379532"/>
    <lineage>
        <taxon>Eukaryota</taxon>
        <taxon>Metazoa</taxon>
        <taxon>Chordata</taxon>
        <taxon>Craniata</taxon>
        <taxon>Vertebrata</taxon>
        <taxon>Euteleostomi</taxon>
        <taxon>Mammalia</taxon>
        <taxon>Eutheria</taxon>
        <taxon>Euarchontoglires</taxon>
        <taxon>Primates</taxon>
        <taxon>Strepsirrhini</taxon>
        <taxon>Lemuriformes</taxon>
        <taxon>Indriidae</taxon>
        <taxon>Propithecus</taxon>
    </lineage>
</organism>
<proteinExistence type="inferred from homology"/>
<keyword evidence="7" id="KW-0677">Repeat</keyword>
<dbReference type="InterPro" id="IPR045058">
    <property type="entry name" value="GIMA/IAN/Toc"/>
</dbReference>
<dbReference type="GeneTree" id="ENSGT00940000162462"/>
<dbReference type="GO" id="GO:0005829">
    <property type="term" value="C:cytosol"/>
    <property type="evidence" value="ECO:0007669"/>
    <property type="project" value="UniProtKB-SubCell"/>
</dbReference>
<dbReference type="InterPro" id="IPR006703">
    <property type="entry name" value="G_AIG1"/>
</dbReference>
<reference evidence="18" key="2">
    <citation type="submission" date="2025-09" db="UniProtKB">
        <authorList>
            <consortium name="Ensembl"/>
        </authorList>
    </citation>
    <scope>IDENTIFICATION</scope>
</reference>
<evidence type="ECO:0000256" key="14">
    <source>
        <dbReference type="ARBA" id="ARBA00073539"/>
    </source>
</evidence>
<comment type="similarity">
    <text evidence="5">Belongs to the TRAFAC class TrmE-Era-EngA-EngB-Septin-like GTPase superfamily. AIG1/Toc34/Toc159-like paraseptin GTPase family. IAN subfamily.</text>
</comment>
<feature type="compositionally biased region" description="Basic and acidic residues" evidence="16">
    <location>
        <begin position="252"/>
        <end position="267"/>
    </location>
</feature>
<keyword evidence="8" id="KW-0547">Nucleotide-binding</keyword>
<dbReference type="CTD" id="155038"/>
<comment type="function">
    <text evidence="13">Exerts an anti-apoptotic effect in the immune system and is involved in responses to infections.</text>
</comment>
<dbReference type="Pfam" id="PF04548">
    <property type="entry name" value="AIG1"/>
    <property type="match status" value="3"/>
</dbReference>
<dbReference type="FunFam" id="3.40.50.300:FF:000536">
    <property type="entry name" value="GTPase IMAP family member 8"/>
    <property type="match status" value="3"/>
</dbReference>
<feature type="domain" description="AIG1-type G" evidence="17">
    <location>
        <begin position="40"/>
        <end position="240"/>
    </location>
</feature>
<dbReference type="Gene3D" id="3.40.50.300">
    <property type="entry name" value="P-loop containing nucleotide triphosphate hydrolases"/>
    <property type="match status" value="3"/>
</dbReference>
<feature type="region of interest" description="Disordered" evidence="16">
    <location>
        <begin position="248"/>
        <end position="274"/>
    </location>
</feature>
<evidence type="ECO:0000256" key="6">
    <source>
        <dbReference type="ARBA" id="ARBA00022490"/>
    </source>
</evidence>
<keyword evidence="19" id="KW-1185">Reference proteome</keyword>
<evidence type="ECO:0000256" key="15">
    <source>
        <dbReference type="ARBA" id="ARBA00077278"/>
    </source>
</evidence>
<dbReference type="AlphaFoldDB" id="A0A2K6F4K8"/>
<evidence type="ECO:0000256" key="3">
    <source>
        <dbReference type="ARBA" id="ARBA00004514"/>
    </source>
</evidence>
<keyword evidence="12" id="KW-0342">GTP-binding</keyword>
<keyword evidence="9" id="KW-0256">Endoplasmic reticulum</keyword>
<evidence type="ECO:0000256" key="5">
    <source>
        <dbReference type="ARBA" id="ARBA00008535"/>
    </source>
</evidence>
<dbReference type="GO" id="GO:0070232">
    <property type="term" value="P:regulation of T cell apoptotic process"/>
    <property type="evidence" value="ECO:0007669"/>
    <property type="project" value="Ensembl"/>
</dbReference>
<dbReference type="Ensembl" id="ENSPCOT00000019481.1">
    <property type="protein sequence ID" value="ENSPCOP00000008921.1"/>
    <property type="gene ID" value="ENSPCOG00000015779.1"/>
</dbReference>
<dbReference type="Proteomes" id="UP000233160">
    <property type="component" value="Unassembled WGS sequence"/>
</dbReference>
<dbReference type="GO" id="GO:0005794">
    <property type="term" value="C:Golgi apparatus"/>
    <property type="evidence" value="ECO:0007669"/>
    <property type="project" value="UniProtKB-SubCell"/>
</dbReference>
<dbReference type="OMA" id="CIFREKE"/>
<evidence type="ECO:0000256" key="11">
    <source>
        <dbReference type="ARBA" id="ARBA00023128"/>
    </source>
</evidence>
<dbReference type="PANTHER" id="PTHR10903:SF73">
    <property type="entry name" value="GTPASE IMAP FAMILY MEMBER 8"/>
    <property type="match status" value="1"/>
</dbReference>
<protein>
    <recommendedName>
        <fullName evidence="14">GTPase IMAP family member 8</fullName>
    </recommendedName>
    <alternativeName>
        <fullName evidence="15">Immune-associated nucleotide-binding protein 9</fullName>
    </alternativeName>
</protein>
<evidence type="ECO:0000256" key="16">
    <source>
        <dbReference type="SAM" id="MobiDB-lite"/>
    </source>
</evidence>
<evidence type="ECO:0000313" key="18">
    <source>
        <dbReference type="Ensembl" id="ENSPCOP00000008921.1"/>
    </source>
</evidence>
<evidence type="ECO:0000256" key="12">
    <source>
        <dbReference type="ARBA" id="ARBA00023134"/>
    </source>
</evidence>
<dbReference type="OrthoDB" id="8954335at2759"/>
<dbReference type="STRING" id="379532.ENSPCOP00000008921"/>
<accession>A0A2K6F4K8</accession>
<evidence type="ECO:0000256" key="4">
    <source>
        <dbReference type="ARBA" id="ARBA00004555"/>
    </source>
</evidence>
<dbReference type="GeneID" id="105824569"/>
<reference evidence="18" key="1">
    <citation type="submission" date="2025-08" db="UniProtKB">
        <authorList>
            <consortium name="Ensembl"/>
        </authorList>
    </citation>
    <scope>IDENTIFICATION</scope>
</reference>
<dbReference type="GO" id="GO:0005739">
    <property type="term" value="C:mitochondrion"/>
    <property type="evidence" value="ECO:0007669"/>
    <property type="project" value="UniProtKB-SubCell"/>
</dbReference>
<dbReference type="SUPFAM" id="SSF52540">
    <property type="entry name" value="P-loop containing nucleoside triphosphate hydrolases"/>
    <property type="match status" value="3"/>
</dbReference>
<evidence type="ECO:0000256" key="1">
    <source>
        <dbReference type="ARBA" id="ARBA00004173"/>
    </source>
</evidence>
<dbReference type="GO" id="GO:0005525">
    <property type="term" value="F:GTP binding"/>
    <property type="evidence" value="ECO:0007669"/>
    <property type="project" value="UniProtKB-KW"/>
</dbReference>
<dbReference type="PROSITE" id="PS51720">
    <property type="entry name" value="G_AIG1"/>
    <property type="match status" value="3"/>
</dbReference>
<evidence type="ECO:0000256" key="9">
    <source>
        <dbReference type="ARBA" id="ARBA00022824"/>
    </source>
</evidence>
<comment type="subcellular location">
    <subcellularLocation>
        <location evidence="3">Cytoplasm</location>
        <location evidence="3">Cytosol</location>
    </subcellularLocation>
    <subcellularLocation>
        <location evidence="2">Endoplasmic reticulum</location>
    </subcellularLocation>
    <subcellularLocation>
        <location evidence="4">Golgi apparatus</location>
    </subcellularLocation>
    <subcellularLocation>
        <location evidence="1">Mitochondrion</location>
    </subcellularLocation>
</comment>
<feature type="region of interest" description="Disordered" evidence="16">
    <location>
        <begin position="1"/>
        <end position="26"/>
    </location>
</feature>